<feature type="binding site" evidence="6">
    <location>
        <position position="140"/>
    </location>
    <ligand>
        <name>Fe cation</name>
        <dbReference type="ChEBI" id="CHEBI:24875"/>
    </ligand>
</feature>
<accession>A0A212QX89</accession>
<evidence type="ECO:0000256" key="4">
    <source>
        <dbReference type="ARBA" id="ARBA00022917"/>
    </source>
</evidence>
<dbReference type="FunFam" id="3.90.45.10:FF:000005">
    <property type="entry name" value="Peptide deformylase"/>
    <property type="match status" value="1"/>
</dbReference>
<dbReference type="PANTHER" id="PTHR10458:SF22">
    <property type="entry name" value="PEPTIDE DEFORMYLASE"/>
    <property type="match status" value="1"/>
</dbReference>
<evidence type="ECO:0000256" key="1">
    <source>
        <dbReference type="ARBA" id="ARBA00010759"/>
    </source>
</evidence>
<comment type="function">
    <text evidence="6">Removes the formyl group from the N-terminal Met of newly synthesized proteins. Requires at least a dipeptide for an efficient rate of reaction. N-terminal L-methionine is a prerequisite for activity but the enzyme has broad specificity at other positions.</text>
</comment>
<dbReference type="RefSeq" id="WP_088560920.1">
    <property type="nucleotide sequence ID" value="NZ_FYEH01000004.1"/>
</dbReference>
<dbReference type="CDD" id="cd00487">
    <property type="entry name" value="Pep_deformylase"/>
    <property type="match status" value="1"/>
</dbReference>
<dbReference type="GO" id="GO:0046872">
    <property type="term" value="F:metal ion binding"/>
    <property type="evidence" value="ECO:0007669"/>
    <property type="project" value="UniProtKB-KW"/>
</dbReference>
<dbReference type="EMBL" id="FYEH01000004">
    <property type="protein sequence ID" value="SNB64354.1"/>
    <property type="molecule type" value="Genomic_DNA"/>
</dbReference>
<keyword evidence="8" id="KW-1185">Reference proteome</keyword>
<dbReference type="HAMAP" id="MF_00163">
    <property type="entry name" value="Pep_deformylase"/>
    <property type="match status" value="1"/>
</dbReference>
<feature type="binding site" evidence="6">
    <location>
        <position position="136"/>
    </location>
    <ligand>
        <name>Fe cation</name>
        <dbReference type="ChEBI" id="CHEBI:24875"/>
    </ligand>
</feature>
<protein>
    <recommendedName>
        <fullName evidence="6">Peptide deformylase</fullName>
        <shortName evidence="6">PDF</shortName>
        <ecNumber evidence="6">3.5.1.88</ecNumber>
    </recommendedName>
    <alternativeName>
        <fullName evidence="6">Polypeptide deformylase</fullName>
    </alternativeName>
</protein>
<organism evidence="7 8">
    <name type="scientific">Arboricoccus pini</name>
    <dbReference type="NCBI Taxonomy" id="1963835"/>
    <lineage>
        <taxon>Bacteria</taxon>
        <taxon>Pseudomonadati</taxon>
        <taxon>Pseudomonadota</taxon>
        <taxon>Alphaproteobacteria</taxon>
        <taxon>Geminicoccales</taxon>
        <taxon>Geminicoccaceae</taxon>
        <taxon>Arboricoccus</taxon>
    </lineage>
</organism>
<dbReference type="Gene3D" id="3.90.45.10">
    <property type="entry name" value="Peptide deformylase"/>
    <property type="match status" value="1"/>
</dbReference>
<dbReference type="NCBIfam" id="NF001159">
    <property type="entry name" value="PRK00150.1-3"/>
    <property type="match status" value="1"/>
</dbReference>
<feature type="binding site" evidence="6">
    <location>
        <position position="94"/>
    </location>
    <ligand>
        <name>Fe cation</name>
        <dbReference type="ChEBI" id="CHEBI:24875"/>
    </ligand>
</feature>
<dbReference type="EC" id="3.5.1.88" evidence="6"/>
<feature type="active site" evidence="6">
    <location>
        <position position="137"/>
    </location>
</feature>
<dbReference type="Proteomes" id="UP000197065">
    <property type="component" value="Unassembled WGS sequence"/>
</dbReference>
<keyword evidence="5 6" id="KW-0408">Iron</keyword>
<dbReference type="NCBIfam" id="TIGR00079">
    <property type="entry name" value="pept_deformyl"/>
    <property type="match status" value="1"/>
</dbReference>
<dbReference type="PANTHER" id="PTHR10458">
    <property type="entry name" value="PEPTIDE DEFORMYLASE"/>
    <property type="match status" value="1"/>
</dbReference>
<evidence type="ECO:0000313" key="8">
    <source>
        <dbReference type="Proteomes" id="UP000197065"/>
    </source>
</evidence>
<dbReference type="AlphaFoldDB" id="A0A212QX89"/>
<keyword evidence="2 6" id="KW-0479">Metal-binding</keyword>
<dbReference type="PIRSF" id="PIRSF004749">
    <property type="entry name" value="Pep_def"/>
    <property type="match status" value="1"/>
</dbReference>
<dbReference type="GO" id="GO:0042586">
    <property type="term" value="F:peptide deformylase activity"/>
    <property type="evidence" value="ECO:0007669"/>
    <property type="project" value="UniProtKB-UniRule"/>
</dbReference>
<proteinExistence type="inferred from homology"/>
<name>A0A212QX89_9PROT</name>
<comment type="cofactor">
    <cofactor evidence="6">
        <name>Fe(2+)</name>
        <dbReference type="ChEBI" id="CHEBI:29033"/>
    </cofactor>
    <text evidence="6">Binds 1 Fe(2+) ion.</text>
</comment>
<dbReference type="GO" id="GO:0006412">
    <property type="term" value="P:translation"/>
    <property type="evidence" value="ECO:0007669"/>
    <property type="project" value="UniProtKB-UniRule"/>
</dbReference>
<evidence type="ECO:0000313" key="7">
    <source>
        <dbReference type="EMBL" id="SNB64354.1"/>
    </source>
</evidence>
<dbReference type="PRINTS" id="PR01576">
    <property type="entry name" value="PDEFORMYLASE"/>
</dbReference>
<keyword evidence="4 6" id="KW-0648">Protein biosynthesis</keyword>
<comment type="similarity">
    <text evidence="1 6">Belongs to the polypeptide deformylase family.</text>
</comment>
<keyword evidence="3 6" id="KW-0378">Hydrolase</keyword>
<sequence length="170" mass="19023">MTLLSILEVPDARLKAKASAVAVVDDDLRRFMDDMLETMYAAPGIGLAAPQVGVLRRVIVLDVARERETPAPMRLVNPEILWESEEKTIQEEGCLSLPEQYAEVRRPAAVKVSYLDEQGVAREVEAEGLLARCLQHEIDHLNGILFTDHISALKRNMILRKLAKAQKLRA</sequence>
<dbReference type="SUPFAM" id="SSF56420">
    <property type="entry name" value="Peptide deformylase"/>
    <property type="match status" value="1"/>
</dbReference>
<evidence type="ECO:0000256" key="2">
    <source>
        <dbReference type="ARBA" id="ARBA00022723"/>
    </source>
</evidence>
<comment type="catalytic activity">
    <reaction evidence="6">
        <text>N-terminal N-formyl-L-methionyl-[peptide] + H2O = N-terminal L-methionyl-[peptide] + formate</text>
        <dbReference type="Rhea" id="RHEA:24420"/>
        <dbReference type="Rhea" id="RHEA-COMP:10639"/>
        <dbReference type="Rhea" id="RHEA-COMP:10640"/>
        <dbReference type="ChEBI" id="CHEBI:15377"/>
        <dbReference type="ChEBI" id="CHEBI:15740"/>
        <dbReference type="ChEBI" id="CHEBI:49298"/>
        <dbReference type="ChEBI" id="CHEBI:64731"/>
        <dbReference type="EC" id="3.5.1.88"/>
    </reaction>
</comment>
<dbReference type="InterPro" id="IPR036821">
    <property type="entry name" value="Peptide_deformylase_sf"/>
</dbReference>
<dbReference type="Pfam" id="PF01327">
    <property type="entry name" value="Pep_deformylase"/>
    <property type="match status" value="1"/>
</dbReference>
<dbReference type="OrthoDB" id="9804313at2"/>
<evidence type="ECO:0000256" key="5">
    <source>
        <dbReference type="ARBA" id="ARBA00023004"/>
    </source>
</evidence>
<dbReference type="InterPro" id="IPR023635">
    <property type="entry name" value="Peptide_deformylase"/>
</dbReference>
<reference evidence="7 8" key="1">
    <citation type="submission" date="2017-06" db="EMBL/GenBank/DDBJ databases">
        <authorList>
            <person name="Kim H.J."/>
            <person name="Triplett B.A."/>
        </authorList>
    </citation>
    <scope>NUCLEOTIDE SEQUENCE [LARGE SCALE GENOMIC DNA]</scope>
    <source>
        <strain evidence="7 8">B29T1</strain>
    </source>
</reference>
<evidence type="ECO:0000256" key="3">
    <source>
        <dbReference type="ARBA" id="ARBA00022801"/>
    </source>
</evidence>
<gene>
    <name evidence="6" type="primary">def</name>
    <name evidence="7" type="ORF">SAMN07250955_10472</name>
</gene>
<evidence type="ECO:0000256" key="6">
    <source>
        <dbReference type="HAMAP-Rule" id="MF_00163"/>
    </source>
</evidence>